<dbReference type="EMBL" id="CATOUU010000204">
    <property type="protein sequence ID" value="CAI9920762.1"/>
    <property type="molecule type" value="Genomic_DNA"/>
</dbReference>
<reference evidence="1" key="1">
    <citation type="submission" date="2023-06" db="EMBL/GenBank/DDBJ databases">
        <authorList>
            <person name="Kurt Z."/>
        </authorList>
    </citation>
    <scope>NUCLEOTIDE SEQUENCE</scope>
</reference>
<gene>
    <name evidence="2" type="ORF">HINF_LOCUS46236</name>
    <name evidence="1" type="ORF">HINF_LOCUS8407</name>
</gene>
<evidence type="ECO:0000313" key="3">
    <source>
        <dbReference type="Proteomes" id="UP001642409"/>
    </source>
</evidence>
<accession>A0AA86NKC8</accession>
<name>A0AA86NKC8_9EUKA</name>
<dbReference type="EMBL" id="CAXDID020000204">
    <property type="protein sequence ID" value="CAL6054799.1"/>
    <property type="molecule type" value="Genomic_DNA"/>
</dbReference>
<dbReference type="AlphaFoldDB" id="A0AA86NKC8"/>
<comment type="caution">
    <text evidence="1">The sequence shown here is derived from an EMBL/GenBank/DDBJ whole genome shotgun (WGS) entry which is preliminary data.</text>
</comment>
<reference evidence="2 3" key="2">
    <citation type="submission" date="2024-07" db="EMBL/GenBank/DDBJ databases">
        <authorList>
            <person name="Akdeniz Z."/>
        </authorList>
    </citation>
    <scope>NUCLEOTIDE SEQUENCE [LARGE SCALE GENOMIC DNA]</scope>
</reference>
<organism evidence="1">
    <name type="scientific">Hexamita inflata</name>
    <dbReference type="NCBI Taxonomy" id="28002"/>
    <lineage>
        <taxon>Eukaryota</taxon>
        <taxon>Metamonada</taxon>
        <taxon>Diplomonadida</taxon>
        <taxon>Hexamitidae</taxon>
        <taxon>Hexamitinae</taxon>
        <taxon>Hexamita</taxon>
    </lineage>
</organism>
<protein>
    <submittedName>
        <fullName evidence="2">Hypothetical_protein</fullName>
    </submittedName>
</protein>
<dbReference type="Proteomes" id="UP001642409">
    <property type="component" value="Unassembled WGS sequence"/>
</dbReference>
<proteinExistence type="predicted"/>
<keyword evidence="3" id="KW-1185">Reference proteome</keyword>
<evidence type="ECO:0000313" key="2">
    <source>
        <dbReference type="EMBL" id="CAL6054799.1"/>
    </source>
</evidence>
<evidence type="ECO:0000313" key="1">
    <source>
        <dbReference type="EMBL" id="CAI9920762.1"/>
    </source>
</evidence>
<sequence length="308" mass="34415">MISADVLKKRWNCYKHALHDSLDVSLRKDLIVSVRGAQNNVIALHSVQGKCYNTWLASHESHESTSEYVENTIIILLCAYFSSGPFSIHGQNPDKNVQILFRSRSFSISSAYGRFQFEKSQIYLIVRSLSVCDTETLEHDVHRTTPYRSEAFPLKTVREMNGTTAGRARVMQIQSPLANISAHDIAISTLWRDGVGHLLRAGSRCLTPVLLSGSAVEPSKAGVRSWSSVCGADTSMTNQLVHFRVRDDQCRRSLKEIELLQTALYDSLDVSLRKDLIVSVRGAQNNVIALHSVQGKCYNTCICQSRIT</sequence>